<evidence type="ECO:0000313" key="2">
    <source>
        <dbReference type="EMBL" id="KAL3690481.1"/>
    </source>
</evidence>
<feature type="compositionally biased region" description="Gly residues" evidence="1">
    <location>
        <begin position="209"/>
        <end position="224"/>
    </location>
</feature>
<gene>
    <name evidence="2" type="ORF">R1sor_016790</name>
</gene>
<dbReference type="AlphaFoldDB" id="A0ABD3HHW7"/>
<comment type="caution">
    <text evidence="2">The sequence shown here is derived from an EMBL/GenBank/DDBJ whole genome shotgun (WGS) entry which is preliminary data.</text>
</comment>
<feature type="compositionally biased region" description="Pro residues" evidence="1">
    <location>
        <begin position="178"/>
        <end position="192"/>
    </location>
</feature>
<dbReference type="PANTHER" id="PTHR36054:SF2">
    <property type="entry name" value="PROTEIN SICKLE"/>
    <property type="match status" value="1"/>
</dbReference>
<dbReference type="InterPro" id="IPR039292">
    <property type="entry name" value="SICKLE"/>
</dbReference>
<proteinExistence type="predicted"/>
<sequence length="347" mass="37691">MLSRLLVVVSSGLQFYVYLLRNFFSHAIIRIIEAAGVCRDFVDRRILYSRVIIMDDVQQRQQRLAAMREQAALEDASDGTDASSTVLASTLNLPNPMMDTSSGDLVGEKYRISGFDFYTDPLTAFTGSKRRKAVSGGELSQTSQIYQAPRPPPVYNPSALQFPPPPPFPGNQGWQPVPYQPPPPTGGPGPPPHFHHQPESFRSSQWNGRGTGMGYGNAGRGGRGNHFSGFPGQGRGNDNTNSGWNSGRGAPALGGDSFRGHYASDFSGQGRGNGSGRNNTWNSGRGTPISGRNFFGGSQSRGSQGRGGQRGGRAPSAKEQPHLYYKPSMLEDPWKELEEKLERKKAS</sequence>
<evidence type="ECO:0000313" key="3">
    <source>
        <dbReference type="Proteomes" id="UP001633002"/>
    </source>
</evidence>
<dbReference type="PANTHER" id="PTHR36054">
    <property type="entry name" value="PROTEIN SICKLE"/>
    <property type="match status" value="1"/>
</dbReference>
<dbReference type="EMBL" id="JBJQOH010000004">
    <property type="protein sequence ID" value="KAL3690481.1"/>
    <property type="molecule type" value="Genomic_DNA"/>
</dbReference>
<feature type="compositionally biased region" description="Polar residues" evidence="1">
    <location>
        <begin position="236"/>
        <end position="245"/>
    </location>
</feature>
<dbReference type="Pfam" id="PF15502">
    <property type="entry name" value="MPLKIP"/>
    <property type="match status" value="1"/>
</dbReference>
<protein>
    <submittedName>
        <fullName evidence="2">Uncharacterized protein</fullName>
    </submittedName>
</protein>
<feature type="compositionally biased region" description="Low complexity" evidence="1">
    <location>
        <begin position="276"/>
        <end position="286"/>
    </location>
</feature>
<keyword evidence="3" id="KW-1185">Reference proteome</keyword>
<accession>A0ABD3HHW7</accession>
<name>A0ABD3HHW7_9MARC</name>
<reference evidence="2 3" key="1">
    <citation type="submission" date="2024-09" db="EMBL/GenBank/DDBJ databases">
        <title>Chromosome-scale assembly of Riccia sorocarpa.</title>
        <authorList>
            <person name="Paukszto L."/>
        </authorList>
    </citation>
    <scope>NUCLEOTIDE SEQUENCE [LARGE SCALE GENOMIC DNA]</scope>
    <source>
        <strain evidence="2">LP-2024</strain>
        <tissue evidence="2">Aerial parts of the thallus</tissue>
    </source>
</reference>
<evidence type="ECO:0000256" key="1">
    <source>
        <dbReference type="SAM" id="MobiDB-lite"/>
    </source>
</evidence>
<feature type="region of interest" description="Disordered" evidence="1">
    <location>
        <begin position="129"/>
        <end position="330"/>
    </location>
</feature>
<dbReference type="InterPro" id="IPR028265">
    <property type="entry name" value="TTDN1/SICKLE"/>
</dbReference>
<organism evidence="2 3">
    <name type="scientific">Riccia sorocarpa</name>
    <dbReference type="NCBI Taxonomy" id="122646"/>
    <lineage>
        <taxon>Eukaryota</taxon>
        <taxon>Viridiplantae</taxon>
        <taxon>Streptophyta</taxon>
        <taxon>Embryophyta</taxon>
        <taxon>Marchantiophyta</taxon>
        <taxon>Marchantiopsida</taxon>
        <taxon>Marchantiidae</taxon>
        <taxon>Marchantiales</taxon>
        <taxon>Ricciaceae</taxon>
        <taxon>Riccia</taxon>
    </lineage>
</organism>
<dbReference type="Proteomes" id="UP001633002">
    <property type="component" value="Unassembled WGS sequence"/>
</dbReference>